<dbReference type="Pfam" id="PF08271">
    <property type="entry name" value="Zn_Ribbon_TF"/>
    <property type="match status" value="1"/>
</dbReference>
<evidence type="ECO:0000256" key="1">
    <source>
        <dbReference type="ARBA" id="ARBA00010857"/>
    </source>
</evidence>
<evidence type="ECO:0000256" key="2">
    <source>
        <dbReference type="ARBA" id="ARBA00013932"/>
    </source>
</evidence>
<dbReference type="InterPro" id="IPR013763">
    <property type="entry name" value="Cyclin-like_dom"/>
</dbReference>
<dbReference type="CDD" id="cd20550">
    <property type="entry name" value="CYCLIN_TFIIB_archaea_like_rpt2"/>
    <property type="match status" value="1"/>
</dbReference>
<feature type="domain" description="Cyclin-like" evidence="6">
    <location>
        <begin position="108"/>
        <end position="193"/>
    </location>
</feature>
<keyword evidence="8" id="KW-1185">Reference proteome</keyword>
<dbReference type="InParanoid" id="G0ECR1"/>
<dbReference type="SUPFAM" id="SSF47954">
    <property type="entry name" value="Cyclin-like"/>
    <property type="match status" value="2"/>
</dbReference>
<dbReference type="InterPro" id="IPR000812">
    <property type="entry name" value="TFIIB"/>
</dbReference>
<accession>G0ECR1</accession>
<dbReference type="Proteomes" id="UP000001037">
    <property type="component" value="Chromosome"/>
</dbReference>
<reference evidence="7 8" key="1">
    <citation type="journal article" date="2011" name="Stand. Genomic Sci.">
        <title>Complete genome sequence of the hyperthermophilic chemolithoautotroph Pyrolobus fumarii type strain (1A).</title>
        <authorList>
            <person name="Anderson I."/>
            <person name="Goker M."/>
            <person name="Nolan M."/>
            <person name="Lucas S."/>
            <person name="Hammon N."/>
            <person name="Deshpande S."/>
            <person name="Cheng J.F."/>
            <person name="Tapia R."/>
            <person name="Han C."/>
            <person name="Goodwin L."/>
            <person name="Pitluck S."/>
            <person name="Huntemann M."/>
            <person name="Liolios K."/>
            <person name="Ivanova N."/>
            <person name="Pagani I."/>
            <person name="Mavromatis K."/>
            <person name="Ovchinikova G."/>
            <person name="Pati A."/>
            <person name="Chen A."/>
            <person name="Palaniappan K."/>
            <person name="Land M."/>
            <person name="Hauser L."/>
            <person name="Brambilla E.M."/>
            <person name="Huber H."/>
            <person name="Yasawong M."/>
            <person name="Rohde M."/>
            <person name="Spring S."/>
            <person name="Abt B."/>
            <person name="Sikorski J."/>
            <person name="Wirth R."/>
            <person name="Detter J.C."/>
            <person name="Woyke T."/>
            <person name="Bristow J."/>
            <person name="Eisen J.A."/>
            <person name="Markowitz V."/>
            <person name="Hugenholtz P."/>
            <person name="Kyrpides N.C."/>
            <person name="Klenk H.P."/>
            <person name="Lapidus A."/>
        </authorList>
    </citation>
    <scope>NUCLEOTIDE SEQUENCE [LARGE SCALE GENOMIC DNA]</scope>
    <source>
        <strain evidence="8">DSM 11204 / 1A</strain>
    </source>
</reference>
<dbReference type="EMBL" id="CP002838">
    <property type="protein sequence ID" value="AEM39631.1"/>
    <property type="molecule type" value="Genomic_DNA"/>
</dbReference>
<evidence type="ECO:0000256" key="3">
    <source>
        <dbReference type="ARBA" id="ARBA00022737"/>
    </source>
</evidence>
<comment type="similarity">
    <text evidence="1">Belongs to the TFIIB family.</text>
</comment>
<evidence type="ECO:0000259" key="6">
    <source>
        <dbReference type="SMART" id="SM00385"/>
    </source>
</evidence>
<dbReference type="PRINTS" id="PR00685">
    <property type="entry name" value="TIFACTORIIB"/>
</dbReference>
<dbReference type="STRING" id="694429.Pyrfu_1777"/>
<dbReference type="PANTHER" id="PTHR11618">
    <property type="entry name" value="TRANSCRIPTION INITIATION FACTOR IIB-RELATED"/>
    <property type="match status" value="1"/>
</dbReference>
<keyword evidence="5" id="KW-0804">Transcription</keyword>
<dbReference type="InterPro" id="IPR023486">
    <property type="entry name" value="TFIIB_CS"/>
</dbReference>
<dbReference type="HOGENOM" id="CLU_043736_0_1_2"/>
<dbReference type="eggNOG" id="arCOG01981">
    <property type="taxonomic scope" value="Archaea"/>
</dbReference>
<dbReference type="PROSITE" id="PS00782">
    <property type="entry name" value="TFIIB"/>
    <property type="match status" value="1"/>
</dbReference>
<gene>
    <name evidence="7" type="ordered locus">Pyrfu_1777</name>
</gene>
<dbReference type="Gene3D" id="1.10.472.170">
    <property type="match status" value="1"/>
</dbReference>
<evidence type="ECO:0000313" key="7">
    <source>
        <dbReference type="EMBL" id="AEM39631.1"/>
    </source>
</evidence>
<organism evidence="7 8">
    <name type="scientific">Pyrolobus fumarii (strain DSM 11204 / 1A)</name>
    <dbReference type="NCBI Taxonomy" id="694429"/>
    <lineage>
        <taxon>Archaea</taxon>
        <taxon>Thermoproteota</taxon>
        <taxon>Thermoprotei</taxon>
        <taxon>Desulfurococcales</taxon>
        <taxon>Pyrodictiaceae</taxon>
        <taxon>Pyrolobus</taxon>
    </lineage>
</organism>
<name>G0ECR1_PYRF1</name>
<evidence type="ECO:0000256" key="5">
    <source>
        <dbReference type="ARBA" id="ARBA00023163"/>
    </source>
</evidence>
<dbReference type="Gene3D" id="1.10.472.10">
    <property type="entry name" value="Cyclin-like"/>
    <property type="match status" value="1"/>
</dbReference>
<dbReference type="KEGG" id="pfm:Pyrfu_1777"/>
<evidence type="ECO:0000256" key="4">
    <source>
        <dbReference type="ARBA" id="ARBA00023015"/>
    </source>
</evidence>
<feature type="domain" description="Cyclin-like" evidence="6">
    <location>
        <begin position="206"/>
        <end position="287"/>
    </location>
</feature>
<dbReference type="PANTHER" id="PTHR11618:SF13">
    <property type="entry name" value="TRANSCRIPTION INITIATION FACTOR IIB"/>
    <property type="match status" value="1"/>
</dbReference>
<sequence>MNVGEVGALGQCPVCGAPLMRSPEGYLVCSHGHVIDDQPLDSGPEWRAFNAEEHITRSRVGAPLTERFHDRGVYTVMQPTRDPRFRKLAALQARLRVEKHESEVEAFQELNEVAGILGVPSHVIDTAAVLLRKALSKKVMRRVGGKRLREWMAAIIVAAARIAGGPSLSIREAAERLGLDAARVARAYRELVMSLGVHVKPPDPAQTVPKLTEKLGLNPAVEILAARLLNALRQRGLTQGKPPLGLAAAAVYLSSILLDQKRNQMDIAKAAGITDATIRNRYKDIVNNLFIEVDL</sequence>
<dbReference type="RefSeq" id="WP_014027308.1">
    <property type="nucleotide sequence ID" value="NC_015931.1"/>
</dbReference>
<dbReference type="InterPro" id="IPR036915">
    <property type="entry name" value="Cyclin-like_sf"/>
</dbReference>
<dbReference type="GO" id="GO:0070897">
    <property type="term" value="P:transcription preinitiation complex assembly"/>
    <property type="evidence" value="ECO:0007669"/>
    <property type="project" value="InterPro"/>
</dbReference>
<keyword evidence="3" id="KW-0677">Repeat</keyword>
<dbReference type="GeneID" id="11138966"/>
<dbReference type="SMART" id="SM00385">
    <property type="entry name" value="CYCLIN"/>
    <property type="match status" value="2"/>
</dbReference>
<dbReference type="AlphaFoldDB" id="G0ECR1"/>
<evidence type="ECO:0000313" key="8">
    <source>
        <dbReference type="Proteomes" id="UP000001037"/>
    </source>
</evidence>
<dbReference type="InterPro" id="IPR013137">
    <property type="entry name" value="Znf_TFIIB"/>
</dbReference>
<dbReference type="SUPFAM" id="SSF57783">
    <property type="entry name" value="Zinc beta-ribbon"/>
    <property type="match status" value="1"/>
</dbReference>
<protein>
    <recommendedName>
        <fullName evidence="2">Transcription initiation factor IIB</fullName>
    </recommendedName>
</protein>
<dbReference type="GO" id="GO:0017025">
    <property type="term" value="F:TBP-class protein binding"/>
    <property type="evidence" value="ECO:0007669"/>
    <property type="project" value="InterPro"/>
</dbReference>
<dbReference type="InterPro" id="IPR013150">
    <property type="entry name" value="TFIIB_cyclin"/>
</dbReference>
<proteinExistence type="inferred from homology"/>
<dbReference type="GO" id="GO:0097550">
    <property type="term" value="C:transcription preinitiation complex"/>
    <property type="evidence" value="ECO:0007669"/>
    <property type="project" value="TreeGrafter"/>
</dbReference>
<dbReference type="Pfam" id="PF00382">
    <property type="entry name" value="TFIIB"/>
    <property type="match status" value="1"/>
</dbReference>
<keyword evidence="4" id="KW-0805">Transcription regulation</keyword>